<organism evidence="1 2">
    <name type="scientific">Popillia japonica</name>
    <name type="common">Japanese beetle</name>
    <dbReference type="NCBI Taxonomy" id="7064"/>
    <lineage>
        <taxon>Eukaryota</taxon>
        <taxon>Metazoa</taxon>
        <taxon>Ecdysozoa</taxon>
        <taxon>Arthropoda</taxon>
        <taxon>Hexapoda</taxon>
        <taxon>Insecta</taxon>
        <taxon>Pterygota</taxon>
        <taxon>Neoptera</taxon>
        <taxon>Endopterygota</taxon>
        <taxon>Coleoptera</taxon>
        <taxon>Polyphaga</taxon>
        <taxon>Scarabaeiformia</taxon>
        <taxon>Scarabaeidae</taxon>
        <taxon>Rutelinae</taxon>
        <taxon>Popillia</taxon>
    </lineage>
</organism>
<evidence type="ECO:0000313" key="1">
    <source>
        <dbReference type="EMBL" id="KAK9720131.1"/>
    </source>
</evidence>
<dbReference type="AlphaFoldDB" id="A0AAW1KJ86"/>
<evidence type="ECO:0008006" key="3">
    <source>
        <dbReference type="Google" id="ProtNLM"/>
    </source>
</evidence>
<comment type="caution">
    <text evidence="1">The sequence shown here is derived from an EMBL/GenBank/DDBJ whole genome shotgun (WGS) entry which is preliminary data.</text>
</comment>
<evidence type="ECO:0000313" key="2">
    <source>
        <dbReference type="Proteomes" id="UP001458880"/>
    </source>
</evidence>
<name>A0AAW1KJ86_POPJA</name>
<dbReference type="Proteomes" id="UP001458880">
    <property type="component" value="Unassembled WGS sequence"/>
</dbReference>
<dbReference type="EMBL" id="JASPKY010000213">
    <property type="protein sequence ID" value="KAK9720131.1"/>
    <property type="molecule type" value="Genomic_DNA"/>
</dbReference>
<accession>A0AAW1KJ86</accession>
<keyword evidence="2" id="KW-1185">Reference proteome</keyword>
<dbReference type="Pfam" id="PF14223">
    <property type="entry name" value="Retrotran_gag_2"/>
    <property type="match status" value="1"/>
</dbReference>
<reference evidence="1 2" key="1">
    <citation type="journal article" date="2024" name="BMC Genomics">
        <title>De novo assembly and annotation of Popillia japonica's genome with initial clues to its potential as an invasive pest.</title>
        <authorList>
            <person name="Cucini C."/>
            <person name="Boschi S."/>
            <person name="Funari R."/>
            <person name="Cardaioli E."/>
            <person name="Iannotti N."/>
            <person name="Marturano G."/>
            <person name="Paoli F."/>
            <person name="Bruttini M."/>
            <person name="Carapelli A."/>
            <person name="Frati F."/>
            <person name="Nardi F."/>
        </authorList>
    </citation>
    <scope>NUCLEOTIDE SEQUENCE [LARGE SCALE GENOMIC DNA]</scope>
    <source>
        <strain evidence="1">DMR45628</strain>
    </source>
</reference>
<sequence>MTQTNSPTIERLVGRENYNTWKFAMQALLEHEDLWGCVTGDAMYTADTKKVTKARAKIILLIDPINYIHIQDTTDAKDAWDKLQCAFEDSGLTRMVGLLRTLVTTQLKSCRSVHKYVNTVIGTAHKQYLLYLENPENIYFRGANSDTSRFTHARTSQWTWI</sequence>
<protein>
    <recommendedName>
        <fullName evidence="3">DUF4219 domain-containing protein</fullName>
    </recommendedName>
</protein>
<proteinExistence type="predicted"/>
<gene>
    <name evidence="1" type="ORF">QE152_g22212</name>
</gene>